<dbReference type="Proteomes" id="UP001365542">
    <property type="component" value="Unassembled WGS sequence"/>
</dbReference>
<name>A0AAV9WZD1_9PEZI</name>
<evidence type="ECO:0000256" key="2">
    <source>
        <dbReference type="ARBA" id="ARBA00022679"/>
    </source>
</evidence>
<feature type="domain" description="Protein kinase" evidence="7">
    <location>
        <begin position="1"/>
        <end position="212"/>
    </location>
</feature>
<keyword evidence="8" id="KW-0723">Serine/threonine-protein kinase</keyword>
<gene>
    <name evidence="8" type="primary">KIN3_1</name>
    <name evidence="8" type="ORF">TWF694_003484</name>
</gene>
<evidence type="ECO:0000256" key="5">
    <source>
        <dbReference type="ARBA" id="ARBA00022840"/>
    </source>
</evidence>
<evidence type="ECO:0000256" key="3">
    <source>
        <dbReference type="ARBA" id="ARBA00022741"/>
    </source>
</evidence>
<protein>
    <recommendedName>
        <fullName evidence="1">non-specific serine/threonine protein kinase</fullName>
        <ecNumber evidence="1">2.7.11.1</ecNumber>
    </recommendedName>
</protein>
<proteinExistence type="predicted"/>
<dbReference type="PANTHER" id="PTHR43671:SF13">
    <property type="entry name" value="SERINE_THREONINE-PROTEIN KINASE NEK2"/>
    <property type="match status" value="1"/>
</dbReference>
<keyword evidence="9" id="KW-1185">Reference proteome</keyword>
<dbReference type="GO" id="GO:0004674">
    <property type="term" value="F:protein serine/threonine kinase activity"/>
    <property type="evidence" value="ECO:0007669"/>
    <property type="project" value="UniProtKB-KW"/>
</dbReference>
<keyword evidence="4 8" id="KW-0418">Kinase</keyword>
<dbReference type="InterPro" id="IPR002110">
    <property type="entry name" value="Ankyrin_rpt"/>
</dbReference>
<keyword evidence="6" id="KW-0040">ANK repeat</keyword>
<dbReference type="InterPro" id="IPR011009">
    <property type="entry name" value="Kinase-like_dom_sf"/>
</dbReference>
<comment type="caution">
    <text evidence="8">The sequence shown here is derived from an EMBL/GenBank/DDBJ whole genome shotgun (WGS) entry which is preliminary data.</text>
</comment>
<feature type="repeat" description="ANK" evidence="6">
    <location>
        <begin position="405"/>
        <end position="437"/>
    </location>
</feature>
<dbReference type="SUPFAM" id="SSF56112">
    <property type="entry name" value="Protein kinase-like (PK-like)"/>
    <property type="match status" value="1"/>
</dbReference>
<keyword evidence="5" id="KW-0067">ATP-binding</keyword>
<organism evidence="8 9">
    <name type="scientific">Orbilia ellipsospora</name>
    <dbReference type="NCBI Taxonomy" id="2528407"/>
    <lineage>
        <taxon>Eukaryota</taxon>
        <taxon>Fungi</taxon>
        <taxon>Dikarya</taxon>
        <taxon>Ascomycota</taxon>
        <taxon>Pezizomycotina</taxon>
        <taxon>Orbiliomycetes</taxon>
        <taxon>Orbiliales</taxon>
        <taxon>Orbiliaceae</taxon>
        <taxon>Orbilia</taxon>
    </lineage>
</organism>
<dbReference type="PANTHER" id="PTHR43671">
    <property type="entry name" value="SERINE/THREONINE-PROTEIN KINASE NEK"/>
    <property type="match status" value="1"/>
</dbReference>
<dbReference type="InterPro" id="IPR000719">
    <property type="entry name" value="Prot_kinase_dom"/>
</dbReference>
<evidence type="ECO:0000256" key="6">
    <source>
        <dbReference type="PROSITE-ProRule" id="PRU00023"/>
    </source>
</evidence>
<dbReference type="SMART" id="SM00220">
    <property type="entry name" value="S_TKc"/>
    <property type="match status" value="1"/>
</dbReference>
<reference evidence="8 9" key="1">
    <citation type="submission" date="2019-10" db="EMBL/GenBank/DDBJ databases">
        <authorList>
            <person name="Palmer J.M."/>
        </authorList>
    </citation>
    <scope>NUCLEOTIDE SEQUENCE [LARGE SCALE GENOMIC DNA]</scope>
    <source>
        <strain evidence="8 9">TWF694</strain>
    </source>
</reference>
<dbReference type="Pfam" id="PF00069">
    <property type="entry name" value="Pkinase"/>
    <property type="match status" value="1"/>
</dbReference>
<dbReference type="PROSITE" id="PS50011">
    <property type="entry name" value="PROTEIN_KINASE_DOM"/>
    <property type="match status" value="1"/>
</dbReference>
<dbReference type="Gene3D" id="1.10.510.10">
    <property type="entry name" value="Transferase(Phosphotransferase) domain 1"/>
    <property type="match status" value="1"/>
</dbReference>
<dbReference type="SUPFAM" id="SSF48403">
    <property type="entry name" value="Ankyrin repeat"/>
    <property type="match status" value="1"/>
</dbReference>
<keyword evidence="2" id="KW-0808">Transferase</keyword>
<dbReference type="GO" id="GO:0005524">
    <property type="term" value="F:ATP binding"/>
    <property type="evidence" value="ECO:0007669"/>
    <property type="project" value="UniProtKB-KW"/>
</dbReference>
<dbReference type="SMART" id="SM00248">
    <property type="entry name" value="ANK"/>
    <property type="match status" value="3"/>
</dbReference>
<evidence type="ECO:0000313" key="8">
    <source>
        <dbReference type="EMBL" id="KAK6530113.1"/>
    </source>
</evidence>
<evidence type="ECO:0000313" key="9">
    <source>
        <dbReference type="Proteomes" id="UP001365542"/>
    </source>
</evidence>
<sequence>MACKAIDCSAHPDLVKLAGREIETWASFASEEKYIANFGHDVAWSEGTNHEVVHEILRGYNTMLCAISERRILTEEQKKLAHEFQAWLSDRPTWCHITDFGLGKFSSAAFLGRQTIGSFGMMGTPGFMAPETLKDNPSFSVKSDIYSLGYLLYSLCTGRLPPSLPLPVAKILEIPPHYPKRMRDIVSRCMQSDPDKRPNGREVSNGISESYLDILEHEKFGRMRAKLSNASLETKPSQANADVKFGRDENIREAQPDAAVRGFEQLNLGISQDEHNDLLRNAVYRNDPVGVAKAIKDGANVDADAFDMRGKSNDWILRKPFSEQSLQVAKKVRQINPISGLKLVKFAAINAYWECVCILLDRKTGPKRDFEIGESILQAIDHDRPWSVELLVSRYEFDIKGNGEFSRTAVQHAVSNGKLRPLRKLLEFGANLRAMDKEEKSVFHDLSKHLYSGTGDAIVACGEWLMTVVPDLHDVYDASKQTPLHEAVSKTFYRKGQSRRTGYQVIEFLVLAGADPYKNGLTASFTETHSLLAAKS</sequence>
<evidence type="ECO:0000256" key="4">
    <source>
        <dbReference type="ARBA" id="ARBA00022777"/>
    </source>
</evidence>
<dbReference type="Gene3D" id="1.25.40.20">
    <property type="entry name" value="Ankyrin repeat-containing domain"/>
    <property type="match status" value="1"/>
</dbReference>
<evidence type="ECO:0000259" key="7">
    <source>
        <dbReference type="PROSITE" id="PS50011"/>
    </source>
</evidence>
<dbReference type="InterPro" id="IPR050660">
    <property type="entry name" value="NEK_Ser/Thr_kinase"/>
</dbReference>
<dbReference type="EC" id="2.7.11.1" evidence="1"/>
<evidence type="ECO:0000256" key="1">
    <source>
        <dbReference type="ARBA" id="ARBA00012513"/>
    </source>
</evidence>
<accession>A0AAV9WZD1</accession>
<dbReference type="PROSITE" id="PS50088">
    <property type="entry name" value="ANK_REPEAT"/>
    <property type="match status" value="1"/>
</dbReference>
<dbReference type="InterPro" id="IPR036770">
    <property type="entry name" value="Ankyrin_rpt-contain_sf"/>
</dbReference>
<dbReference type="EMBL" id="JAVHJO010000013">
    <property type="protein sequence ID" value="KAK6530113.1"/>
    <property type="molecule type" value="Genomic_DNA"/>
</dbReference>
<keyword evidence="3" id="KW-0547">Nucleotide-binding</keyword>
<dbReference type="AlphaFoldDB" id="A0AAV9WZD1"/>